<dbReference type="Gene3D" id="3.40.50.1240">
    <property type="entry name" value="Phosphoglycerate mutase-like"/>
    <property type="match status" value="1"/>
</dbReference>
<proteinExistence type="predicted"/>
<name>A0A386Z4J8_9NOCA</name>
<sequence length="191" mass="20473">MSAVTRLTLITHAITDAVQSARFPADEPLNSLGERSIAGAGGLPGPAPDRILHGPELRTEQTAKALGRNNGTSEPALRDVDHGTWSGKSMSDLTPDQLTGWLTDPDYDSHGGESITALLARVHTWLDTLSGTGARILAITHPAIVRAAILHTLHAPPESFWRIDIPPLTATTLHHRSPAWSLRSTALELSR</sequence>
<dbReference type="OrthoDB" id="7502553at2"/>
<evidence type="ECO:0000256" key="1">
    <source>
        <dbReference type="SAM" id="MobiDB-lite"/>
    </source>
</evidence>
<dbReference type="Pfam" id="PF00300">
    <property type="entry name" value="His_Phos_1"/>
    <property type="match status" value="1"/>
</dbReference>
<dbReference type="KEGG" id="nyu:D7D52_00265"/>
<gene>
    <name evidence="2" type="ORF">D7D52_00265</name>
</gene>
<dbReference type="InterPro" id="IPR013078">
    <property type="entry name" value="His_Pase_superF_clade-1"/>
</dbReference>
<keyword evidence="3" id="KW-1185">Reference proteome</keyword>
<dbReference type="Proteomes" id="UP000267164">
    <property type="component" value="Chromosome"/>
</dbReference>
<protein>
    <submittedName>
        <fullName evidence="2">Histidine phosphatase family protein</fullName>
    </submittedName>
</protein>
<dbReference type="SUPFAM" id="SSF53254">
    <property type="entry name" value="Phosphoglycerate mutase-like"/>
    <property type="match status" value="1"/>
</dbReference>
<feature type="region of interest" description="Disordered" evidence="1">
    <location>
        <begin position="65"/>
        <end position="89"/>
    </location>
</feature>
<dbReference type="AlphaFoldDB" id="A0A386Z4J8"/>
<organism evidence="2 3">
    <name type="scientific">Nocardia yunnanensis</name>
    <dbReference type="NCBI Taxonomy" id="2382165"/>
    <lineage>
        <taxon>Bacteria</taxon>
        <taxon>Bacillati</taxon>
        <taxon>Actinomycetota</taxon>
        <taxon>Actinomycetes</taxon>
        <taxon>Mycobacteriales</taxon>
        <taxon>Nocardiaceae</taxon>
        <taxon>Nocardia</taxon>
    </lineage>
</organism>
<feature type="region of interest" description="Disordered" evidence="1">
    <location>
        <begin position="32"/>
        <end position="53"/>
    </location>
</feature>
<accession>A0A386Z4J8</accession>
<evidence type="ECO:0000313" key="2">
    <source>
        <dbReference type="EMBL" id="AYF72571.1"/>
    </source>
</evidence>
<dbReference type="RefSeq" id="WP_120734518.1">
    <property type="nucleotide sequence ID" value="NZ_CP032568.1"/>
</dbReference>
<dbReference type="EMBL" id="CP032568">
    <property type="protein sequence ID" value="AYF72571.1"/>
    <property type="molecule type" value="Genomic_DNA"/>
</dbReference>
<evidence type="ECO:0000313" key="3">
    <source>
        <dbReference type="Proteomes" id="UP000267164"/>
    </source>
</evidence>
<dbReference type="InterPro" id="IPR029033">
    <property type="entry name" value="His_PPase_superfam"/>
</dbReference>
<reference evidence="2 3" key="1">
    <citation type="submission" date="2018-09" db="EMBL/GenBank/DDBJ databases">
        <title>Nocardia yunnanensis sp. nov., an actinomycete isolated from a soil sample.</title>
        <authorList>
            <person name="Zhang J."/>
        </authorList>
    </citation>
    <scope>NUCLEOTIDE SEQUENCE [LARGE SCALE GENOMIC DNA]</scope>
    <source>
        <strain evidence="2 3">CFHS0054</strain>
    </source>
</reference>